<protein>
    <submittedName>
        <fullName evidence="2">Bleomycin resistance protein</fullName>
    </submittedName>
</protein>
<dbReference type="EMBL" id="PPXD01000001">
    <property type="protein sequence ID" value="POH70235.1"/>
    <property type="molecule type" value="Genomic_DNA"/>
</dbReference>
<dbReference type="PROSITE" id="PS51819">
    <property type="entry name" value="VOC"/>
    <property type="match status" value="1"/>
</dbReference>
<evidence type="ECO:0000313" key="3">
    <source>
        <dbReference type="Proteomes" id="UP000237340"/>
    </source>
</evidence>
<proteinExistence type="predicted"/>
<evidence type="ECO:0000313" key="2">
    <source>
        <dbReference type="EMBL" id="POH70235.1"/>
    </source>
</evidence>
<dbReference type="Pfam" id="PF00903">
    <property type="entry name" value="Glyoxalase"/>
    <property type="match status" value="1"/>
</dbReference>
<keyword evidence="3" id="KW-1185">Reference proteome</keyword>
<accession>A0A2S3ZMT8</accession>
<name>A0A2S3ZMT8_9MICO</name>
<organism evidence="2 3">
    <name type="scientific">Cryobacterium zongtaii</name>
    <dbReference type="NCBI Taxonomy" id="1259217"/>
    <lineage>
        <taxon>Bacteria</taxon>
        <taxon>Bacillati</taxon>
        <taxon>Actinomycetota</taxon>
        <taxon>Actinomycetes</taxon>
        <taxon>Micrococcales</taxon>
        <taxon>Microbacteriaceae</taxon>
        <taxon>Cryobacterium</taxon>
    </lineage>
</organism>
<comment type="caution">
    <text evidence="2">The sequence shown here is derived from an EMBL/GenBank/DDBJ whole genome shotgun (WGS) entry which is preliminary data.</text>
</comment>
<sequence length="133" mass="14255">MARGELFPVVNCVDLATTWRWYARVLSGVVDYRFPERGEPDYLTLRIGAGQVALGRGTAPALYGETPRPATGHAVDLCLYVPDLAAVVEAAADAVVVPPADMPWGERVAYLLDPEGIMLLVIQDADSNESGPS</sequence>
<gene>
    <name evidence="2" type="ORF">C3B61_01065</name>
</gene>
<dbReference type="AlphaFoldDB" id="A0A2S3ZMT8"/>
<dbReference type="Proteomes" id="UP000237340">
    <property type="component" value="Unassembled WGS sequence"/>
</dbReference>
<dbReference type="InterPro" id="IPR004360">
    <property type="entry name" value="Glyas_Fos-R_dOase_dom"/>
</dbReference>
<dbReference type="Gene3D" id="3.10.180.10">
    <property type="entry name" value="2,3-Dihydroxybiphenyl 1,2-Dioxygenase, domain 1"/>
    <property type="match status" value="1"/>
</dbReference>
<dbReference type="RefSeq" id="WP_103459216.1">
    <property type="nucleotide sequence ID" value="NZ_PPXD01000001.1"/>
</dbReference>
<dbReference type="InterPro" id="IPR029068">
    <property type="entry name" value="Glyas_Bleomycin-R_OHBP_Dase"/>
</dbReference>
<evidence type="ECO:0000259" key="1">
    <source>
        <dbReference type="PROSITE" id="PS51819"/>
    </source>
</evidence>
<reference evidence="2 3" key="1">
    <citation type="submission" date="2018-01" db="EMBL/GenBank/DDBJ databases">
        <title>Cryobacterium sp. nov., from glaciers in China.</title>
        <authorList>
            <person name="Liu Q."/>
            <person name="Xin Y.-H."/>
        </authorList>
    </citation>
    <scope>NUCLEOTIDE SEQUENCE [LARGE SCALE GENOMIC DNA]</scope>
    <source>
        <strain evidence="2 3">TMN-42</strain>
    </source>
</reference>
<dbReference type="InterPro" id="IPR037523">
    <property type="entry name" value="VOC_core"/>
</dbReference>
<feature type="domain" description="VOC" evidence="1">
    <location>
        <begin position="4"/>
        <end position="124"/>
    </location>
</feature>
<dbReference type="SUPFAM" id="SSF54593">
    <property type="entry name" value="Glyoxalase/Bleomycin resistance protein/Dihydroxybiphenyl dioxygenase"/>
    <property type="match status" value="1"/>
</dbReference>